<dbReference type="PROSITE" id="PS50280">
    <property type="entry name" value="SET"/>
    <property type="match status" value="1"/>
</dbReference>
<name>A0A5M3N1C7_CONPW</name>
<evidence type="ECO:0000313" key="6">
    <source>
        <dbReference type="Proteomes" id="UP000053558"/>
    </source>
</evidence>
<dbReference type="EMBL" id="JH711574">
    <property type="protein sequence ID" value="EIW85202.1"/>
    <property type="molecule type" value="Genomic_DNA"/>
</dbReference>
<dbReference type="GO" id="GO:0016279">
    <property type="term" value="F:protein-lysine N-methyltransferase activity"/>
    <property type="evidence" value="ECO:0007669"/>
    <property type="project" value="UniProtKB-ARBA"/>
</dbReference>
<dbReference type="InterPro" id="IPR046341">
    <property type="entry name" value="SET_dom_sf"/>
</dbReference>
<dbReference type="Proteomes" id="UP000053558">
    <property type="component" value="Unassembled WGS sequence"/>
</dbReference>
<evidence type="ECO:0000256" key="3">
    <source>
        <dbReference type="ARBA" id="ARBA00022691"/>
    </source>
</evidence>
<dbReference type="SUPFAM" id="SSF82199">
    <property type="entry name" value="SET domain"/>
    <property type="match status" value="1"/>
</dbReference>
<dbReference type="PANTHER" id="PTHR13271">
    <property type="entry name" value="UNCHARACTERIZED PUTATIVE METHYLTRANSFERASE"/>
    <property type="match status" value="1"/>
</dbReference>
<keyword evidence="2" id="KW-0808">Transferase</keyword>
<dbReference type="KEGG" id="cput:CONPUDRAFT_48806"/>
<dbReference type="Gene3D" id="3.90.1410.10">
    <property type="entry name" value="set domain protein methyltransferase, domain 1"/>
    <property type="match status" value="1"/>
</dbReference>
<comment type="caution">
    <text evidence="5">The sequence shown here is derived from an EMBL/GenBank/DDBJ whole genome shotgun (WGS) entry which is preliminary data.</text>
</comment>
<feature type="domain" description="SET" evidence="4">
    <location>
        <begin position="29"/>
        <end position="279"/>
    </location>
</feature>
<dbReference type="InterPro" id="IPR001214">
    <property type="entry name" value="SET_dom"/>
</dbReference>
<dbReference type="GeneID" id="19207297"/>
<keyword evidence="1" id="KW-0489">Methyltransferase</keyword>
<dbReference type="RefSeq" id="XP_007764105.1">
    <property type="nucleotide sequence ID" value="XM_007765915.1"/>
</dbReference>
<organism evidence="5 6">
    <name type="scientific">Coniophora puteana (strain RWD-64-598)</name>
    <name type="common">Brown rot fungus</name>
    <dbReference type="NCBI Taxonomy" id="741705"/>
    <lineage>
        <taxon>Eukaryota</taxon>
        <taxon>Fungi</taxon>
        <taxon>Dikarya</taxon>
        <taxon>Basidiomycota</taxon>
        <taxon>Agaricomycotina</taxon>
        <taxon>Agaricomycetes</taxon>
        <taxon>Agaricomycetidae</taxon>
        <taxon>Boletales</taxon>
        <taxon>Coniophorineae</taxon>
        <taxon>Coniophoraceae</taxon>
        <taxon>Coniophora</taxon>
    </lineage>
</organism>
<evidence type="ECO:0000256" key="2">
    <source>
        <dbReference type="ARBA" id="ARBA00022679"/>
    </source>
</evidence>
<proteinExistence type="predicted"/>
<dbReference type="InterPro" id="IPR050600">
    <property type="entry name" value="SETD3_SETD6_MTase"/>
</dbReference>
<sequence length="474" mass="53540">MSSQFSQYRWNNLVRWLAQKGMKTGPNDLPVECRETPGAGIGLFTVKGCKPSSVLFKIPATALINVKTLRPIYPGNTLTAIQLISLHLFLHQPCGEVEDSSDPHFGPYISILPRNFDSHPLTWLVQSSSDYHRALLNSLPPSVLTALRGLHERFLQDWTAVRAYMVCSVFVALISARVVKWQVLSLLFILVNGQSLEAVNTRCIYRRLKSSKSDPDNVTMCPILDFANHHPHRQNFVPAPTDADMWDVAPTKKLGDDFKFVAVDDGAIDAGSELFLMYGHHSNRTLFTEYGFINRFEENSEDDSPPVETFGGEVDVQDVVEELMKSNLTRQTDLLQRHLQEAGYWGDWTLHSAPHPAHPSYRFITVMRLAASALAPNQATEADIIDAWQEVIAGKRDVISAENEEKWRILAVRICDEVVQRSEARMREYGECLRIVMSSEQRCQWVEDNVKALWHEESYVATLVKGSILSGDML</sequence>
<dbReference type="AlphaFoldDB" id="A0A5M3N1C7"/>
<evidence type="ECO:0000256" key="1">
    <source>
        <dbReference type="ARBA" id="ARBA00022603"/>
    </source>
</evidence>
<dbReference type="OrthoDB" id="341421at2759"/>
<dbReference type="PANTHER" id="PTHR13271:SF47">
    <property type="entry name" value="ACTIN-HISTIDINE N-METHYLTRANSFERASE"/>
    <property type="match status" value="1"/>
</dbReference>
<dbReference type="OMA" id="DECFITY"/>
<accession>A0A5M3N1C7</accession>
<protein>
    <submittedName>
        <fullName evidence="5">SET domain-containing protein</fullName>
    </submittedName>
</protein>
<keyword evidence="6" id="KW-1185">Reference proteome</keyword>
<dbReference type="GO" id="GO:0032259">
    <property type="term" value="P:methylation"/>
    <property type="evidence" value="ECO:0007669"/>
    <property type="project" value="UniProtKB-KW"/>
</dbReference>
<reference evidence="6" key="1">
    <citation type="journal article" date="2012" name="Science">
        <title>The Paleozoic origin of enzymatic lignin decomposition reconstructed from 31 fungal genomes.</title>
        <authorList>
            <person name="Floudas D."/>
            <person name="Binder M."/>
            <person name="Riley R."/>
            <person name="Barry K."/>
            <person name="Blanchette R.A."/>
            <person name="Henrissat B."/>
            <person name="Martinez A.T."/>
            <person name="Otillar R."/>
            <person name="Spatafora J.W."/>
            <person name="Yadav J.S."/>
            <person name="Aerts A."/>
            <person name="Benoit I."/>
            <person name="Boyd A."/>
            <person name="Carlson A."/>
            <person name="Copeland A."/>
            <person name="Coutinho P.M."/>
            <person name="de Vries R.P."/>
            <person name="Ferreira P."/>
            <person name="Findley K."/>
            <person name="Foster B."/>
            <person name="Gaskell J."/>
            <person name="Glotzer D."/>
            <person name="Gorecki P."/>
            <person name="Heitman J."/>
            <person name="Hesse C."/>
            <person name="Hori C."/>
            <person name="Igarashi K."/>
            <person name="Jurgens J.A."/>
            <person name="Kallen N."/>
            <person name="Kersten P."/>
            <person name="Kohler A."/>
            <person name="Kuees U."/>
            <person name="Kumar T.K.A."/>
            <person name="Kuo A."/>
            <person name="LaButti K."/>
            <person name="Larrondo L.F."/>
            <person name="Lindquist E."/>
            <person name="Ling A."/>
            <person name="Lombard V."/>
            <person name="Lucas S."/>
            <person name="Lundell T."/>
            <person name="Martin R."/>
            <person name="McLaughlin D.J."/>
            <person name="Morgenstern I."/>
            <person name="Morin E."/>
            <person name="Murat C."/>
            <person name="Nagy L.G."/>
            <person name="Nolan M."/>
            <person name="Ohm R.A."/>
            <person name="Patyshakuliyeva A."/>
            <person name="Rokas A."/>
            <person name="Ruiz-Duenas F.J."/>
            <person name="Sabat G."/>
            <person name="Salamov A."/>
            <person name="Samejima M."/>
            <person name="Schmutz J."/>
            <person name="Slot J.C."/>
            <person name="St John F."/>
            <person name="Stenlid J."/>
            <person name="Sun H."/>
            <person name="Sun S."/>
            <person name="Syed K."/>
            <person name="Tsang A."/>
            <person name="Wiebenga A."/>
            <person name="Young D."/>
            <person name="Pisabarro A."/>
            <person name="Eastwood D.C."/>
            <person name="Martin F."/>
            <person name="Cullen D."/>
            <person name="Grigoriev I.V."/>
            <person name="Hibbett D.S."/>
        </authorList>
    </citation>
    <scope>NUCLEOTIDE SEQUENCE [LARGE SCALE GENOMIC DNA]</scope>
    <source>
        <strain evidence="6">RWD-64-598 SS2</strain>
    </source>
</reference>
<gene>
    <name evidence="5" type="ORF">CONPUDRAFT_48806</name>
</gene>
<evidence type="ECO:0000313" key="5">
    <source>
        <dbReference type="EMBL" id="EIW85202.1"/>
    </source>
</evidence>
<evidence type="ECO:0000259" key="4">
    <source>
        <dbReference type="PROSITE" id="PS50280"/>
    </source>
</evidence>
<keyword evidence="3" id="KW-0949">S-adenosyl-L-methionine</keyword>